<dbReference type="InterPro" id="IPR036322">
    <property type="entry name" value="WD40_repeat_dom_sf"/>
</dbReference>
<keyword evidence="6" id="KW-0508">mRNA splicing</keyword>
<dbReference type="PRINTS" id="PR00320">
    <property type="entry name" value="GPROTEINBRPT"/>
</dbReference>
<keyword evidence="3" id="KW-0507">mRNA processing</keyword>
<keyword evidence="5" id="KW-0677">Repeat</keyword>
<dbReference type="GO" id="GO:0000398">
    <property type="term" value="P:mRNA splicing, via spliceosome"/>
    <property type="evidence" value="ECO:0007669"/>
    <property type="project" value="InterPro"/>
</dbReference>
<dbReference type="PANTHER" id="PTHR43979:SF1">
    <property type="entry name" value="PRE-MRNA-PROCESSING FACTOR 17"/>
    <property type="match status" value="1"/>
</dbReference>
<dbReference type="InterPro" id="IPR001680">
    <property type="entry name" value="WD40_rpt"/>
</dbReference>
<dbReference type="PROSITE" id="PS50082">
    <property type="entry name" value="WD_REPEATS_2"/>
    <property type="match status" value="4"/>
</dbReference>
<evidence type="ECO:0000256" key="4">
    <source>
        <dbReference type="ARBA" id="ARBA00022728"/>
    </source>
</evidence>
<dbReference type="EMBL" id="CALLCH030000011">
    <property type="protein sequence ID" value="CAI4214542.1"/>
    <property type="molecule type" value="Genomic_DNA"/>
</dbReference>
<dbReference type="InterPro" id="IPR024977">
    <property type="entry name" value="Apc4-like_WD40_dom"/>
</dbReference>
<comment type="subcellular location">
    <subcellularLocation>
        <location evidence="1">Nucleus</location>
    </subcellularLocation>
</comment>
<dbReference type="Pfam" id="PF12894">
    <property type="entry name" value="ANAPC4_WD40"/>
    <property type="match status" value="1"/>
</dbReference>
<evidence type="ECO:0000313" key="11">
    <source>
        <dbReference type="EMBL" id="CAI4214542.1"/>
    </source>
</evidence>
<accession>A0A9P1H211</accession>
<protein>
    <recommendedName>
        <fullName evidence="8">Pre-mRNA-processing factor 17</fullName>
    </recommendedName>
</protein>
<keyword evidence="12" id="KW-1185">Reference proteome</keyword>
<evidence type="ECO:0000256" key="6">
    <source>
        <dbReference type="ARBA" id="ARBA00023187"/>
    </source>
</evidence>
<dbReference type="Proteomes" id="UP000838763">
    <property type="component" value="Unassembled WGS sequence"/>
</dbReference>
<feature type="domain" description="Anaphase-promoting complex subunit 4-like WD40" evidence="10">
    <location>
        <begin position="452"/>
        <end position="518"/>
    </location>
</feature>
<evidence type="ECO:0000259" key="10">
    <source>
        <dbReference type="Pfam" id="PF12894"/>
    </source>
</evidence>
<dbReference type="GO" id="GO:0003729">
    <property type="term" value="F:mRNA binding"/>
    <property type="evidence" value="ECO:0007669"/>
    <property type="project" value="TreeGrafter"/>
</dbReference>
<evidence type="ECO:0000313" key="12">
    <source>
        <dbReference type="Proteomes" id="UP000838763"/>
    </source>
</evidence>
<evidence type="ECO:0000256" key="2">
    <source>
        <dbReference type="ARBA" id="ARBA00022574"/>
    </source>
</evidence>
<gene>
    <name evidence="11" type="ORF">PPNO1_LOCUS4273</name>
</gene>
<dbReference type="AlphaFoldDB" id="A0A9P1H211"/>
<feature type="repeat" description="WD" evidence="9">
    <location>
        <begin position="370"/>
        <end position="402"/>
    </location>
</feature>
<keyword evidence="7" id="KW-0539">Nucleus</keyword>
<dbReference type="PANTHER" id="PTHR43979">
    <property type="entry name" value="PRE-MRNA-PROCESSING FACTOR 17"/>
    <property type="match status" value="1"/>
</dbReference>
<evidence type="ECO:0000256" key="5">
    <source>
        <dbReference type="ARBA" id="ARBA00022737"/>
    </source>
</evidence>
<dbReference type="InterPro" id="IPR015943">
    <property type="entry name" value="WD40/YVTN_repeat-like_dom_sf"/>
</dbReference>
<feature type="repeat" description="WD" evidence="9">
    <location>
        <begin position="238"/>
        <end position="271"/>
    </location>
</feature>
<evidence type="ECO:0000256" key="1">
    <source>
        <dbReference type="ARBA" id="ARBA00004123"/>
    </source>
</evidence>
<organism evidence="11 12">
    <name type="scientific">Parascedosporium putredinis</name>
    <dbReference type="NCBI Taxonomy" id="1442378"/>
    <lineage>
        <taxon>Eukaryota</taxon>
        <taxon>Fungi</taxon>
        <taxon>Dikarya</taxon>
        <taxon>Ascomycota</taxon>
        <taxon>Pezizomycotina</taxon>
        <taxon>Sordariomycetes</taxon>
        <taxon>Hypocreomycetidae</taxon>
        <taxon>Microascales</taxon>
        <taxon>Microascaceae</taxon>
        <taxon>Parascedosporium</taxon>
    </lineage>
</organism>
<evidence type="ECO:0000256" key="3">
    <source>
        <dbReference type="ARBA" id="ARBA00022664"/>
    </source>
</evidence>
<proteinExistence type="predicted"/>
<sequence length="536" mass="60326">MDNLDEYPANMAPKDALILRQDANPAHAVDTYMGDDLLRPMVGPQNPLTTSQTNPLKRKKNVLTGTATETYVSEHTFRSQHQLVERRGGPQRGYLSGMEIKQTNAQLRSTRESKGKSTVAEGPDSYVGPWARYKREEFETVDEHGHLATDEEYEVVEEDDGGGDVVESGTVLKAPVDSLARRKDISELGKEATIFHGSREFDYQGRTYMHVPQDLDVDLRKEPGSITNYIPKRQIYAWKTHTKAITALRLFPRSSHLLLSGSADTSIRIWDCYHDRELLRSYSGHTKALSDLSFSYDGTNFISASWDRLIKLWDTESGKCISKFTTGKTPHVVKFNTNAVDHRNEFLAGMSSGQILQFDVRSGNEIVQDYNHHLAAVNTLEFIEGGGRFLSTSDDKSVRAWDWGIPVPVKYIMPEVDSFPLTRSTLHPNGKYAIYQSSNNEALVYSTGEKIRQSRKKFFRGHHTAGTAIDISVSPDGQFLASGDSAGYLVVWDWKTCKMLHKMKAGTEALTCVRWSEQETSKVFTGSHDGQIRLWD</sequence>
<feature type="repeat" description="WD" evidence="9">
    <location>
        <begin position="503"/>
        <end position="536"/>
    </location>
</feature>
<keyword evidence="2 9" id="KW-0853">WD repeat</keyword>
<dbReference type="PROSITE" id="PS50294">
    <property type="entry name" value="WD_REPEATS_REGION"/>
    <property type="match status" value="4"/>
</dbReference>
<dbReference type="GO" id="GO:0071013">
    <property type="term" value="C:catalytic step 2 spliceosome"/>
    <property type="evidence" value="ECO:0007669"/>
    <property type="project" value="InterPro"/>
</dbReference>
<dbReference type="SUPFAM" id="SSF50978">
    <property type="entry name" value="WD40 repeat-like"/>
    <property type="match status" value="1"/>
</dbReference>
<evidence type="ECO:0000256" key="8">
    <source>
        <dbReference type="ARBA" id="ARBA00068146"/>
    </source>
</evidence>
<dbReference type="OrthoDB" id="10257301at2759"/>
<comment type="caution">
    <text evidence="11">The sequence shown here is derived from an EMBL/GenBank/DDBJ whole genome shotgun (WGS) entry which is preliminary data.</text>
</comment>
<dbReference type="SMART" id="SM00320">
    <property type="entry name" value="WD40"/>
    <property type="match status" value="5"/>
</dbReference>
<dbReference type="Pfam" id="PF00400">
    <property type="entry name" value="WD40"/>
    <property type="match status" value="3"/>
</dbReference>
<evidence type="ECO:0000256" key="9">
    <source>
        <dbReference type="PROSITE-ProRule" id="PRU00221"/>
    </source>
</evidence>
<dbReference type="FunFam" id="2.130.10.10:FF:000034">
    <property type="entry name" value="Pre-mRNA-processing factor 17, putative"/>
    <property type="match status" value="1"/>
</dbReference>
<keyword evidence="4" id="KW-0747">Spliceosome</keyword>
<name>A0A9P1H211_9PEZI</name>
<feature type="repeat" description="WD" evidence="9">
    <location>
        <begin position="282"/>
        <end position="323"/>
    </location>
</feature>
<dbReference type="Gene3D" id="2.130.10.10">
    <property type="entry name" value="YVTN repeat-like/Quinoprotein amine dehydrogenase"/>
    <property type="match status" value="1"/>
</dbReference>
<reference evidence="11" key="1">
    <citation type="submission" date="2022-11" db="EMBL/GenBank/DDBJ databases">
        <authorList>
            <person name="Scott C."/>
            <person name="Bruce N."/>
        </authorList>
    </citation>
    <scope>NUCLEOTIDE SEQUENCE</scope>
</reference>
<dbReference type="InterPro" id="IPR032847">
    <property type="entry name" value="PRPF17"/>
</dbReference>
<dbReference type="CDD" id="cd00200">
    <property type="entry name" value="WD40"/>
    <property type="match status" value="1"/>
</dbReference>
<dbReference type="InterPro" id="IPR020472">
    <property type="entry name" value="WD40_PAC1"/>
</dbReference>
<evidence type="ECO:0000256" key="7">
    <source>
        <dbReference type="ARBA" id="ARBA00023242"/>
    </source>
</evidence>